<accession>A0A0C3A4I2</accession>
<proteinExistence type="predicted"/>
<dbReference type="AlphaFoldDB" id="A0A0C3A4I2"/>
<reference evidence="1 2" key="1">
    <citation type="submission" date="2014-04" db="EMBL/GenBank/DDBJ databases">
        <authorList>
            <consortium name="DOE Joint Genome Institute"/>
            <person name="Kuo A."/>
            <person name="Kohler A."/>
            <person name="Nagy L.G."/>
            <person name="Floudas D."/>
            <person name="Copeland A."/>
            <person name="Barry K.W."/>
            <person name="Cichocki N."/>
            <person name="Veneault-Fourrey C."/>
            <person name="LaButti K."/>
            <person name="Lindquist E.A."/>
            <person name="Lipzen A."/>
            <person name="Lundell T."/>
            <person name="Morin E."/>
            <person name="Murat C."/>
            <person name="Sun H."/>
            <person name="Tunlid A."/>
            <person name="Henrissat B."/>
            <person name="Grigoriev I.V."/>
            <person name="Hibbett D.S."/>
            <person name="Martin F."/>
            <person name="Nordberg H.P."/>
            <person name="Cantor M.N."/>
            <person name="Hua S.X."/>
        </authorList>
    </citation>
    <scope>NUCLEOTIDE SEQUENCE [LARGE SCALE GENOMIC DNA]</scope>
    <source>
        <strain evidence="1 2">Foug A</strain>
    </source>
</reference>
<dbReference type="SUPFAM" id="SSF52540">
    <property type="entry name" value="P-loop containing nucleoside triphosphate hydrolases"/>
    <property type="match status" value="1"/>
</dbReference>
<sequence>MVFSHANSRLRYPKFINKLTGSKDEKRENGLRPCTQDIREFTVNTSSGLYVFVDTPGFDDTYRCDRDVLHMINEWLRQKYQGEVKLSGLIYMHRITDNRMHNSVCKNVNRFGQLCGANTAEHVWLVTTMWDTVRDQRIAASRVSQLEKTSWKHLMDAGAHHRKFENTPESAWDIIRDATGVSEDWLRQEETEKLKASFLRRLLPCLSKKSHASTIQMRVRTEL</sequence>
<dbReference type="EMBL" id="KN822071">
    <property type="protein sequence ID" value="KIM59587.1"/>
    <property type="molecule type" value="Genomic_DNA"/>
</dbReference>
<dbReference type="Gene3D" id="3.40.50.300">
    <property type="entry name" value="P-loop containing nucleotide triphosphate hydrolases"/>
    <property type="match status" value="1"/>
</dbReference>
<evidence type="ECO:0000313" key="2">
    <source>
        <dbReference type="Proteomes" id="UP000053989"/>
    </source>
</evidence>
<evidence type="ECO:0000313" key="1">
    <source>
        <dbReference type="EMBL" id="KIM59587.1"/>
    </source>
</evidence>
<dbReference type="Proteomes" id="UP000053989">
    <property type="component" value="Unassembled WGS sequence"/>
</dbReference>
<keyword evidence="2" id="KW-1185">Reference proteome</keyword>
<dbReference type="InterPro" id="IPR027417">
    <property type="entry name" value="P-loop_NTPase"/>
</dbReference>
<dbReference type="STRING" id="1036808.A0A0C3A4I2"/>
<dbReference type="InParanoid" id="A0A0C3A4I2"/>
<reference evidence="2" key="2">
    <citation type="submission" date="2015-01" db="EMBL/GenBank/DDBJ databases">
        <title>Evolutionary Origins and Diversification of the Mycorrhizal Mutualists.</title>
        <authorList>
            <consortium name="DOE Joint Genome Institute"/>
            <consortium name="Mycorrhizal Genomics Consortium"/>
            <person name="Kohler A."/>
            <person name="Kuo A."/>
            <person name="Nagy L.G."/>
            <person name="Floudas D."/>
            <person name="Copeland A."/>
            <person name="Barry K.W."/>
            <person name="Cichocki N."/>
            <person name="Veneault-Fourrey C."/>
            <person name="LaButti K."/>
            <person name="Lindquist E.A."/>
            <person name="Lipzen A."/>
            <person name="Lundell T."/>
            <person name="Morin E."/>
            <person name="Murat C."/>
            <person name="Riley R."/>
            <person name="Ohm R."/>
            <person name="Sun H."/>
            <person name="Tunlid A."/>
            <person name="Henrissat B."/>
            <person name="Grigoriev I.V."/>
            <person name="Hibbett D.S."/>
            <person name="Martin F."/>
        </authorList>
    </citation>
    <scope>NUCLEOTIDE SEQUENCE [LARGE SCALE GENOMIC DNA]</scope>
    <source>
        <strain evidence="2">Foug A</strain>
    </source>
</reference>
<dbReference type="OrthoDB" id="8954335at2759"/>
<protein>
    <submittedName>
        <fullName evidence="1">Uncharacterized protein</fullName>
    </submittedName>
</protein>
<dbReference type="HOGENOM" id="CLU_018003_0_1_1"/>
<organism evidence="1 2">
    <name type="scientific">Scleroderma citrinum Foug A</name>
    <dbReference type="NCBI Taxonomy" id="1036808"/>
    <lineage>
        <taxon>Eukaryota</taxon>
        <taxon>Fungi</taxon>
        <taxon>Dikarya</taxon>
        <taxon>Basidiomycota</taxon>
        <taxon>Agaricomycotina</taxon>
        <taxon>Agaricomycetes</taxon>
        <taxon>Agaricomycetidae</taxon>
        <taxon>Boletales</taxon>
        <taxon>Sclerodermatineae</taxon>
        <taxon>Sclerodermataceae</taxon>
        <taxon>Scleroderma</taxon>
    </lineage>
</organism>
<gene>
    <name evidence="1" type="ORF">SCLCIDRAFT_1217533</name>
</gene>
<name>A0A0C3A4I2_9AGAM</name>